<name>A0A0A9E7T6_ARUDO</name>
<sequence length="42" mass="4543">MTSCEKIHLRVSSQNPEAVMLSPECLDTSSLCGIPDADAFVF</sequence>
<dbReference type="EMBL" id="GBRH01203935">
    <property type="protein sequence ID" value="JAD93960.1"/>
    <property type="molecule type" value="Transcribed_RNA"/>
</dbReference>
<accession>A0A0A9E7T6</accession>
<proteinExistence type="predicted"/>
<organism evidence="1">
    <name type="scientific">Arundo donax</name>
    <name type="common">Giant reed</name>
    <name type="synonym">Donax arundinaceus</name>
    <dbReference type="NCBI Taxonomy" id="35708"/>
    <lineage>
        <taxon>Eukaryota</taxon>
        <taxon>Viridiplantae</taxon>
        <taxon>Streptophyta</taxon>
        <taxon>Embryophyta</taxon>
        <taxon>Tracheophyta</taxon>
        <taxon>Spermatophyta</taxon>
        <taxon>Magnoliopsida</taxon>
        <taxon>Liliopsida</taxon>
        <taxon>Poales</taxon>
        <taxon>Poaceae</taxon>
        <taxon>PACMAD clade</taxon>
        <taxon>Arundinoideae</taxon>
        <taxon>Arundineae</taxon>
        <taxon>Arundo</taxon>
    </lineage>
</organism>
<dbReference type="AlphaFoldDB" id="A0A0A9E7T6"/>
<reference evidence="1" key="1">
    <citation type="submission" date="2014-09" db="EMBL/GenBank/DDBJ databases">
        <authorList>
            <person name="Magalhaes I.L.F."/>
            <person name="Oliveira U."/>
            <person name="Santos F.R."/>
            <person name="Vidigal T.H.D.A."/>
            <person name="Brescovit A.D."/>
            <person name="Santos A.J."/>
        </authorList>
    </citation>
    <scope>NUCLEOTIDE SEQUENCE</scope>
    <source>
        <tissue evidence="1">Shoot tissue taken approximately 20 cm above the soil surface</tissue>
    </source>
</reference>
<evidence type="ECO:0000313" key="1">
    <source>
        <dbReference type="EMBL" id="JAD93960.1"/>
    </source>
</evidence>
<protein>
    <submittedName>
        <fullName evidence="1">Uncharacterized protein</fullName>
    </submittedName>
</protein>
<reference evidence="1" key="2">
    <citation type="journal article" date="2015" name="Data Brief">
        <title>Shoot transcriptome of the giant reed, Arundo donax.</title>
        <authorList>
            <person name="Barrero R.A."/>
            <person name="Guerrero F.D."/>
            <person name="Moolhuijzen P."/>
            <person name="Goolsby J.A."/>
            <person name="Tidwell J."/>
            <person name="Bellgard S.E."/>
            <person name="Bellgard M.I."/>
        </authorList>
    </citation>
    <scope>NUCLEOTIDE SEQUENCE</scope>
    <source>
        <tissue evidence="1">Shoot tissue taken approximately 20 cm above the soil surface</tissue>
    </source>
</reference>